<keyword evidence="4" id="KW-1185">Reference proteome</keyword>
<dbReference type="STRING" id="572478.Vdis_1502"/>
<evidence type="ECO:0000313" key="4">
    <source>
        <dbReference type="Proteomes" id="UP000006681"/>
    </source>
</evidence>
<dbReference type="GO" id="GO:0000166">
    <property type="term" value="F:nucleotide binding"/>
    <property type="evidence" value="ECO:0007669"/>
    <property type="project" value="InterPro"/>
</dbReference>
<dbReference type="PANTHER" id="PTHR42840">
    <property type="entry name" value="NAD(P)-BINDING ROSSMANN-FOLD SUPERFAMILY PROTEIN-RELATED"/>
    <property type="match status" value="1"/>
</dbReference>
<dbReference type="Gene3D" id="3.40.50.720">
    <property type="entry name" value="NAD(P)-binding Rossmann-like Domain"/>
    <property type="match status" value="1"/>
</dbReference>
<dbReference type="GO" id="GO:0016491">
    <property type="term" value="F:oxidoreductase activity"/>
    <property type="evidence" value="ECO:0007669"/>
    <property type="project" value="TreeGrafter"/>
</dbReference>
<evidence type="ECO:0000313" key="3">
    <source>
        <dbReference type="EMBL" id="ADN50888.1"/>
    </source>
</evidence>
<reference evidence="3 4" key="1">
    <citation type="journal article" date="2010" name="Stand. Genomic Sci.">
        <title>Complete genome sequence of Vulcanisaeta distributa type strain (IC-017).</title>
        <authorList>
            <person name="Mavromatis K."/>
            <person name="Sikorski J."/>
            <person name="Pabst E."/>
            <person name="Teshima H."/>
            <person name="Lapidus A."/>
            <person name="Lucas S."/>
            <person name="Nolan M."/>
            <person name="Glavina Del Rio T."/>
            <person name="Cheng J.F."/>
            <person name="Bruce D."/>
            <person name="Goodwin L."/>
            <person name="Pitluck S."/>
            <person name="Liolios K."/>
            <person name="Ivanova N."/>
            <person name="Mikhailova N."/>
            <person name="Pati A."/>
            <person name="Chen A."/>
            <person name="Palaniappan K."/>
            <person name="Land M."/>
            <person name="Hauser L."/>
            <person name="Chang Y.J."/>
            <person name="Jeffries C.D."/>
            <person name="Rohde M."/>
            <person name="Spring S."/>
            <person name="Goker M."/>
            <person name="Wirth R."/>
            <person name="Woyke T."/>
            <person name="Bristow J."/>
            <person name="Eisen J.A."/>
            <person name="Markowitz V."/>
            <person name="Hugenholtz P."/>
            <person name="Klenk H.P."/>
            <person name="Kyrpides N.C."/>
        </authorList>
    </citation>
    <scope>NUCLEOTIDE SEQUENCE [LARGE SCALE GENOMIC DNA]</scope>
    <source>
        <strain evidence="4">DSM 14429 / JCM 11212 / NBRC 100878 / IC-017</strain>
    </source>
</reference>
<dbReference type="PANTHER" id="PTHR42840:SF5">
    <property type="entry name" value="NAD(P)-BINDING ROSSMANN-FOLD SUPERFAMILY PROTEIN"/>
    <property type="match status" value="1"/>
</dbReference>
<dbReference type="eggNOG" id="arCOG01622">
    <property type="taxonomic scope" value="Archaea"/>
</dbReference>
<dbReference type="InterPro" id="IPR036291">
    <property type="entry name" value="NAD(P)-bd_dom_sf"/>
</dbReference>
<sequence>MVLKIAVVGCRGFGKVHLNALSKLRDRYGLEVYVFSRTEEFARDCHREYDASGYFTRYSDVLRSDVDIVDLVVSHDAHMPMSIAALEAGKHVMLEKPIARTIEEAMSIINVAKSSGRKFMVLENHYFDPSVWRARELMSQLGRVSMIIVRKLQYNSPGGWRRVRELMGGGALIDGGIHYVDTLLNLGGDYIEVKSVCTRGFAGLEGEDISVSIFRFRNGAVGILLYSWSAPGGDRASAFEIYGEHGFIMEDPGSRVPGKPYGDLIINIDGRQERINVERINAVEREIELFIQSVINNTDVPMPPEVALRDLKAVIDAYRNCGELGMGLQPT</sequence>
<evidence type="ECO:0000259" key="2">
    <source>
        <dbReference type="Pfam" id="PF22725"/>
    </source>
</evidence>
<dbReference type="HOGENOM" id="CLU_023194_1_4_2"/>
<dbReference type="Pfam" id="PF22725">
    <property type="entry name" value="GFO_IDH_MocA_C3"/>
    <property type="match status" value="1"/>
</dbReference>
<dbReference type="EMBL" id="CP002100">
    <property type="protein sequence ID" value="ADN50888.1"/>
    <property type="molecule type" value="Genomic_DNA"/>
</dbReference>
<reference evidence="4" key="2">
    <citation type="journal article" date="2010" name="Stand. Genomic Sci.">
        <title>Complete genome sequence of Vulcanisaeta distributa type strain (IC-017T).</title>
        <authorList>
            <person name="Mavromatis K."/>
            <person name="Sikorski J."/>
            <person name="Pabst E."/>
            <person name="Teshima H."/>
            <person name="Lapidus A."/>
            <person name="Lucas S."/>
            <person name="Nolan M."/>
            <person name="Glavina Del Rio T."/>
            <person name="Cheng J."/>
            <person name="Bruce D."/>
            <person name="Goodwin L."/>
            <person name="Pitluck S."/>
            <person name="Liolios K."/>
            <person name="Ivanova N."/>
            <person name="Mikhailova N."/>
            <person name="Pati A."/>
            <person name="Chen A."/>
            <person name="Palaniappan K."/>
            <person name="Land M."/>
            <person name="Hauser L."/>
            <person name="Chang Y."/>
            <person name="Jeffries C."/>
            <person name="Rohde M."/>
            <person name="Spring S."/>
            <person name="Goker M."/>
            <person name="Wirth R."/>
            <person name="Woyke T."/>
            <person name="Bristow J."/>
            <person name="Eisen J."/>
            <person name="Markowitz V."/>
            <person name="Hugenholtz P."/>
            <person name="Klenk H."/>
            <person name="Kyrpides N."/>
        </authorList>
    </citation>
    <scope>NUCLEOTIDE SEQUENCE [LARGE SCALE GENOMIC DNA]</scope>
    <source>
        <strain evidence="4">DSM 14429 / JCM 11212 / NBRC 100878 / IC-017</strain>
    </source>
</reference>
<dbReference type="GO" id="GO:0005737">
    <property type="term" value="C:cytoplasm"/>
    <property type="evidence" value="ECO:0007669"/>
    <property type="project" value="TreeGrafter"/>
</dbReference>
<name>E1QT21_VULDI</name>
<feature type="domain" description="Gfo/Idh/MocA-like oxidoreductase N-terminal" evidence="1">
    <location>
        <begin position="3"/>
        <end position="121"/>
    </location>
</feature>
<dbReference type="SUPFAM" id="SSF51735">
    <property type="entry name" value="NAD(P)-binding Rossmann-fold domains"/>
    <property type="match status" value="1"/>
</dbReference>
<dbReference type="KEGG" id="vdi:Vdis_1502"/>
<dbReference type="SUPFAM" id="SSF55347">
    <property type="entry name" value="Glyceraldehyde-3-phosphate dehydrogenase-like, C-terminal domain"/>
    <property type="match status" value="1"/>
</dbReference>
<feature type="domain" description="GFO/IDH/MocA-like oxidoreductase" evidence="2">
    <location>
        <begin position="136"/>
        <end position="248"/>
    </location>
</feature>
<accession>E1QT21</accession>
<dbReference type="Gene3D" id="3.30.360.10">
    <property type="entry name" value="Dihydrodipicolinate Reductase, domain 2"/>
    <property type="match status" value="1"/>
</dbReference>
<dbReference type="AlphaFoldDB" id="E1QT21"/>
<organism evidence="3 4">
    <name type="scientific">Vulcanisaeta distributa (strain DSM 14429 / JCM 11212 / NBRC 100878 / IC-017)</name>
    <dbReference type="NCBI Taxonomy" id="572478"/>
    <lineage>
        <taxon>Archaea</taxon>
        <taxon>Thermoproteota</taxon>
        <taxon>Thermoprotei</taxon>
        <taxon>Thermoproteales</taxon>
        <taxon>Thermoproteaceae</taxon>
        <taxon>Vulcanisaeta</taxon>
    </lineage>
</organism>
<dbReference type="InterPro" id="IPR000683">
    <property type="entry name" value="Gfo/Idh/MocA-like_OxRdtase_N"/>
</dbReference>
<gene>
    <name evidence="3" type="ordered locus">Vdis_1502</name>
</gene>
<dbReference type="Pfam" id="PF01408">
    <property type="entry name" value="GFO_IDH_MocA"/>
    <property type="match status" value="1"/>
</dbReference>
<protein>
    <submittedName>
        <fullName evidence="3">Oxidoreductase domain protein</fullName>
    </submittedName>
</protein>
<dbReference type="GO" id="GO:0006740">
    <property type="term" value="P:NADPH regeneration"/>
    <property type="evidence" value="ECO:0007669"/>
    <property type="project" value="TreeGrafter"/>
</dbReference>
<evidence type="ECO:0000259" key="1">
    <source>
        <dbReference type="Pfam" id="PF01408"/>
    </source>
</evidence>
<dbReference type="GeneID" id="9752439"/>
<dbReference type="RefSeq" id="WP_013336613.1">
    <property type="nucleotide sequence ID" value="NC_014537.1"/>
</dbReference>
<dbReference type="InterPro" id="IPR055170">
    <property type="entry name" value="GFO_IDH_MocA-like_dom"/>
</dbReference>
<dbReference type="OrthoDB" id="25239at2157"/>
<proteinExistence type="predicted"/>
<dbReference type="Proteomes" id="UP000006681">
    <property type="component" value="Chromosome"/>
</dbReference>